<evidence type="ECO:0000313" key="3">
    <source>
        <dbReference type="Proteomes" id="UP000628079"/>
    </source>
</evidence>
<proteinExistence type="predicted"/>
<reference evidence="2" key="2">
    <citation type="submission" date="2020-09" db="EMBL/GenBank/DDBJ databases">
        <authorList>
            <person name="Sun Q."/>
            <person name="Zhou Y."/>
        </authorList>
    </citation>
    <scope>NUCLEOTIDE SEQUENCE</scope>
    <source>
        <strain evidence="2">CGMCC 1.10749</strain>
    </source>
</reference>
<dbReference type="RefSeq" id="WP_035947266.1">
    <property type="nucleotide sequence ID" value="NZ_BMEA01000001.1"/>
</dbReference>
<evidence type="ECO:0000256" key="1">
    <source>
        <dbReference type="SAM" id="MobiDB-lite"/>
    </source>
</evidence>
<organism evidence="2 3">
    <name type="scientific">Knoellia flava</name>
    <dbReference type="NCBI Taxonomy" id="913969"/>
    <lineage>
        <taxon>Bacteria</taxon>
        <taxon>Bacillati</taxon>
        <taxon>Actinomycetota</taxon>
        <taxon>Actinomycetes</taxon>
        <taxon>Micrococcales</taxon>
        <taxon>Intrasporangiaceae</taxon>
        <taxon>Knoellia</taxon>
    </lineage>
</organism>
<reference evidence="2" key="1">
    <citation type="journal article" date="2014" name="Int. J. Syst. Evol. Microbiol.">
        <title>Complete genome sequence of Corynebacterium casei LMG S-19264T (=DSM 44701T), isolated from a smear-ripened cheese.</title>
        <authorList>
            <consortium name="US DOE Joint Genome Institute (JGI-PGF)"/>
            <person name="Walter F."/>
            <person name="Albersmeier A."/>
            <person name="Kalinowski J."/>
            <person name="Ruckert C."/>
        </authorList>
    </citation>
    <scope>NUCLEOTIDE SEQUENCE</scope>
    <source>
        <strain evidence="2">CGMCC 1.10749</strain>
    </source>
</reference>
<protein>
    <submittedName>
        <fullName evidence="2">Uncharacterized protein</fullName>
    </submittedName>
</protein>
<sequence length="185" mass="20406">MTNINDMGDREAEDLLYQAEAALARGRDDIAALLAEVDEVNAFVTEQRDLLDGERDENRRLETEEEARARSGELGRARRVVQERIDADETTWRAVMGDEDQHWSAVETRAEMIGAVRHAIDVMEQADPEFASEYRAAALGRDPLEPPGAWSSLGGATQDGAAPDSEPTRTDGNRSGRPDPSVGQW</sequence>
<dbReference type="Proteomes" id="UP000628079">
    <property type="component" value="Unassembled WGS sequence"/>
</dbReference>
<gene>
    <name evidence="2" type="ORF">GCM10011314_08150</name>
</gene>
<dbReference type="EMBL" id="BMEA01000001">
    <property type="protein sequence ID" value="GGB71162.1"/>
    <property type="molecule type" value="Genomic_DNA"/>
</dbReference>
<dbReference type="AlphaFoldDB" id="A0A8H9KR87"/>
<feature type="region of interest" description="Disordered" evidence="1">
    <location>
        <begin position="137"/>
        <end position="185"/>
    </location>
</feature>
<feature type="compositionally biased region" description="Basic and acidic residues" evidence="1">
    <location>
        <begin position="166"/>
        <end position="177"/>
    </location>
</feature>
<comment type="caution">
    <text evidence="2">The sequence shown here is derived from an EMBL/GenBank/DDBJ whole genome shotgun (WGS) entry which is preliminary data.</text>
</comment>
<accession>A0A8H9KR87</accession>
<name>A0A8H9KR87_9MICO</name>
<evidence type="ECO:0000313" key="2">
    <source>
        <dbReference type="EMBL" id="GGB71162.1"/>
    </source>
</evidence>